<dbReference type="KEGG" id="vg:5470549"/>
<name>A7K8L5_9PHYC</name>
<gene>
    <name evidence="1" type="primary">Z255L</name>
    <name evidence="1" type="ORF">ATCV1_Z255L</name>
</gene>
<dbReference type="GeneID" id="5470549"/>
<protein>
    <submittedName>
        <fullName evidence="1">Uncharacterized protein Z255L</fullName>
    </submittedName>
</protein>
<proteinExistence type="predicted"/>
<keyword evidence="2" id="KW-1185">Reference proteome</keyword>
<organism evidence="1 2">
    <name type="scientific">Chlorovirus heliozoae</name>
    <dbReference type="NCBI Taxonomy" id="322019"/>
    <lineage>
        <taxon>Viruses</taxon>
        <taxon>Varidnaviria</taxon>
        <taxon>Bamfordvirae</taxon>
        <taxon>Nucleocytoviricota</taxon>
        <taxon>Megaviricetes</taxon>
        <taxon>Algavirales</taxon>
        <taxon>Phycodnaviridae</taxon>
        <taxon>Chlorovirus</taxon>
    </lineage>
</organism>
<reference evidence="1 2" key="1">
    <citation type="submission" date="2006-09" db="EMBL/GenBank/DDBJ databases">
        <title>Sequence and annotation of the 288-kb ATCV-1 virus that infects an endosymbiotic Chlorella strain of the heliozoon Acanthocystis turfacea.</title>
        <authorList>
            <person name="Fitzgerald L.A."/>
            <person name="Graves M.V."/>
            <person name="Li X."/>
            <person name="Pfitzner A.J.P."/>
            <person name="Hartigan J."/>
            <person name="Van Etten J.L."/>
        </authorList>
    </citation>
    <scope>NUCLEOTIDE SEQUENCE [LARGE SCALE GENOMIC DNA]</scope>
    <source>
        <strain evidence="1 2">ATCV-1</strain>
    </source>
</reference>
<dbReference type="Proteomes" id="UP000202420">
    <property type="component" value="Segment"/>
</dbReference>
<evidence type="ECO:0000313" key="1">
    <source>
        <dbReference type="EMBL" id="ABT16389.1"/>
    </source>
</evidence>
<dbReference type="EMBL" id="EF101928">
    <property type="protein sequence ID" value="ABT16389.1"/>
    <property type="molecule type" value="Genomic_DNA"/>
</dbReference>
<dbReference type="RefSeq" id="YP_001426736.1">
    <property type="nucleotide sequence ID" value="NC_008724.1"/>
</dbReference>
<sequence>MTSSLPLRLESADSALIGIEPMTPWLTAKCSNRLSYSALHLKSADLPDVGLEPTTTRLRALRSAD</sequence>
<accession>A7K8L5</accession>
<evidence type="ECO:0000313" key="2">
    <source>
        <dbReference type="Proteomes" id="UP000202420"/>
    </source>
</evidence>
<dbReference type="AntiFam" id="ANF00014">
    <property type="entry name" value="tRNA translation"/>
</dbReference>